<dbReference type="InterPro" id="IPR015191">
    <property type="entry name" value="SelB_WHD4"/>
</dbReference>
<organism evidence="2">
    <name type="scientific">marine sediment metagenome</name>
    <dbReference type="NCBI Taxonomy" id="412755"/>
    <lineage>
        <taxon>unclassified sequences</taxon>
        <taxon>metagenomes</taxon>
        <taxon>ecological metagenomes</taxon>
    </lineage>
</organism>
<comment type="caution">
    <text evidence="2">The sequence shown here is derived from an EMBL/GenBank/DDBJ whole genome shotgun (WGS) entry which is preliminary data.</text>
</comment>
<sequence length="33" mass="3904">LSRKYIVPLLGKLEEEKVIRRQGDIRVLVETHD</sequence>
<name>X1NNC6_9ZZZZ</name>
<protein>
    <recommendedName>
        <fullName evidence="1">Elongation factor SelB fourth winged-helix domain-containing protein</fullName>
    </recommendedName>
</protein>
<dbReference type="Pfam" id="PF09107">
    <property type="entry name" value="WHD_3rd_SelB"/>
    <property type="match status" value="1"/>
</dbReference>
<dbReference type="InterPro" id="IPR036390">
    <property type="entry name" value="WH_DNA-bd_sf"/>
</dbReference>
<dbReference type="GO" id="GO:0003723">
    <property type="term" value="F:RNA binding"/>
    <property type="evidence" value="ECO:0007669"/>
    <property type="project" value="InterPro"/>
</dbReference>
<gene>
    <name evidence="2" type="ORF">S06H3_24831</name>
</gene>
<accession>X1NNC6</accession>
<dbReference type="InterPro" id="IPR036388">
    <property type="entry name" value="WH-like_DNA-bd_sf"/>
</dbReference>
<feature type="domain" description="Elongation factor SelB fourth winged-helix" evidence="1">
    <location>
        <begin position="1"/>
        <end position="28"/>
    </location>
</feature>
<dbReference type="AlphaFoldDB" id="X1NNC6"/>
<dbReference type="GO" id="GO:0001514">
    <property type="term" value="P:selenocysteine incorporation"/>
    <property type="evidence" value="ECO:0007669"/>
    <property type="project" value="InterPro"/>
</dbReference>
<dbReference type="Gene3D" id="1.10.10.10">
    <property type="entry name" value="Winged helix-like DNA-binding domain superfamily/Winged helix DNA-binding domain"/>
    <property type="match status" value="1"/>
</dbReference>
<dbReference type="GO" id="GO:0003746">
    <property type="term" value="F:translation elongation factor activity"/>
    <property type="evidence" value="ECO:0007669"/>
    <property type="project" value="InterPro"/>
</dbReference>
<dbReference type="SUPFAM" id="SSF46785">
    <property type="entry name" value="Winged helix' DNA-binding domain"/>
    <property type="match status" value="1"/>
</dbReference>
<proteinExistence type="predicted"/>
<evidence type="ECO:0000259" key="1">
    <source>
        <dbReference type="Pfam" id="PF09107"/>
    </source>
</evidence>
<feature type="non-terminal residue" evidence="2">
    <location>
        <position position="1"/>
    </location>
</feature>
<dbReference type="GO" id="GO:0005525">
    <property type="term" value="F:GTP binding"/>
    <property type="evidence" value="ECO:0007669"/>
    <property type="project" value="InterPro"/>
</dbReference>
<dbReference type="EMBL" id="BARV01014000">
    <property type="protein sequence ID" value="GAI28310.1"/>
    <property type="molecule type" value="Genomic_DNA"/>
</dbReference>
<reference evidence="2" key="1">
    <citation type="journal article" date="2014" name="Front. Microbiol.">
        <title>High frequency of phylogenetically diverse reductive dehalogenase-homologous genes in deep subseafloor sedimentary metagenomes.</title>
        <authorList>
            <person name="Kawai M."/>
            <person name="Futagami T."/>
            <person name="Toyoda A."/>
            <person name="Takaki Y."/>
            <person name="Nishi S."/>
            <person name="Hori S."/>
            <person name="Arai W."/>
            <person name="Tsubouchi T."/>
            <person name="Morono Y."/>
            <person name="Uchiyama I."/>
            <person name="Ito T."/>
            <person name="Fujiyama A."/>
            <person name="Inagaki F."/>
            <person name="Takami H."/>
        </authorList>
    </citation>
    <scope>NUCLEOTIDE SEQUENCE</scope>
    <source>
        <strain evidence="2">Expedition CK06-06</strain>
    </source>
</reference>
<dbReference type="GO" id="GO:0005737">
    <property type="term" value="C:cytoplasm"/>
    <property type="evidence" value="ECO:0007669"/>
    <property type="project" value="InterPro"/>
</dbReference>
<evidence type="ECO:0000313" key="2">
    <source>
        <dbReference type="EMBL" id="GAI28310.1"/>
    </source>
</evidence>